<evidence type="ECO:0000313" key="2">
    <source>
        <dbReference type="Proteomes" id="UP000198224"/>
    </source>
</evidence>
<sequence length="32" mass="3468">MARRVIAVRVIVVLSEAFGSARTVAGHRSTRT</sequence>
<dbReference type="EMBL" id="LT607409">
    <property type="protein sequence ID" value="SCF06734.1"/>
    <property type="molecule type" value="Genomic_DNA"/>
</dbReference>
<proteinExistence type="predicted"/>
<dbReference type="Proteomes" id="UP000198224">
    <property type="component" value="Chromosome I"/>
</dbReference>
<protein>
    <submittedName>
        <fullName evidence="1">Uncharacterized protein</fullName>
    </submittedName>
</protein>
<reference evidence="2" key="1">
    <citation type="submission" date="2016-06" db="EMBL/GenBank/DDBJ databases">
        <authorList>
            <person name="Varghese N."/>
            <person name="Submissions Spin"/>
        </authorList>
    </citation>
    <scope>NUCLEOTIDE SEQUENCE [LARGE SCALE GENOMIC DNA]</scope>
    <source>
        <strain evidence="2">DSM 45160</strain>
    </source>
</reference>
<evidence type="ECO:0000313" key="1">
    <source>
        <dbReference type="EMBL" id="SCF06734.1"/>
    </source>
</evidence>
<name>A0A1C4XEF9_9ACTN</name>
<accession>A0A1C4XEF9</accession>
<dbReference type="AlphaFoldDB" id="A0A1C4XEF9"/>
<organism evidence="1 2">
    <name type="scientific">Micromonospora chokoriensis</name>
    <dbReference type="NCBI Taxonomy" id="356851"/>
    <lineage>
        <taxon>Bacteria</taxon>
        <taxon>Bacillati</taxon>
        <taxon>Actinomycetota</taxon>
        <taxon>Actinomycetes</taxon>
        <taxon>Micromonosporales</taxon>
        <taxon>Micromonosporaceae</taxon>
        <taxon>Micromonospora</taxon>
    </lineage>
</organism>
<keyword evidence="2" id="KW-1185">Reference proteome</keyword>
<gene>
    <name evidence="1" type="ORF">GA0070612_3503</name>
</gene>